<feature type="transmembrane region" description="Helical" evidence="1">
    <location>
        <begin position="7"/>
        <end position="26"/>
    </location>
</feature>
<dbReference type="RefSeq" id="WP_169158363.1">
    <property type="nucleotide sequence ID" value="NZ_JABBFW010000001.1"/>
</dbReference>
<comment type="caution">
    <text evidence="2">The sequence shown here is derived from an EMBL/GenBank/DDBJ whole genome shotgun (WGS) entry which is preliminary data.</text>
</comment>
<accession>A0A848F551</accession>
<organism evidence="2 3">
    <name type="scientific">Azohydromonas caseinilytica</name>
    <dbReference type="NCBI Taxonomy" id="2728836"/>
    <lineage>
        <taxon>Bacteria</taxon>
        <taxon>Pseudomonadati</taxon>
        <taxon>Pseudomonadota</taxon>
        <taxon>Betaproteobacteria</taxon>
        <taxon>Burkholderiales</taxon>
        <taxon>Sphaerotilaceae</taxon>
        <taxon>Azohydromonas</taxon>
    </lineage>
</organism>
<dbReference type="EMBL" id="JABBFW010000001">
    <property type="protein sequence ID" value="NML13430.1"/>
    <property type="molecule type" value="Genomic_DNA"/>
</dbReference>
<name>A0A848F551_9BURK</name>
<reference evidence="2 3" key="1">
    <citation type="submission" date="2020-04" db="EMBL/GenBank/DDBJ databases">
        <title>Azohydromonas sp. isolated from soil.</title>
        <authorList>
            <person name="Dahal R.H."/>
        </authorList>
    </citation>
    <scope>NUCLEOTIDE SEQUENCE [LARGE SCALE GENOMIC DNA]</scope>
    <source>
        <strain evidence="2 3">G-1-1-14</strain>
    </source>
</reference>
<evidence type="ECO:0000313" key="2">
    <source>
        <dbReference type="EMBL" id="NML13430.1"/>
    </source>
</evidence>
<dbReference type="Proteomes" id="UP000574067">
    <property type="component" value="Unassembled WGS sequence"/>
</dbReference>
<proteinExistence type="predicted"/>
<evidence type="ECO:0000313" key="3">
    <source>
        <dbReference type="Proteomes" id="UP000574067"/>
    </source>
</evidence>
<keyword evidence="3" id="KW-1185">Reference proteome</keyword>
<gene>
    <name evidence="2" type="ORF">HHL10_00360</name>
</gene>
<feature type="transmembrane region" description="Helical" evidence="1">
    <location>
        <begin position="60"/>
        <end position="82"/>
    </location>
</feature>
<keyword evidence="1" id="KW-0472">Membrane</keyword>
<keyword evidence="1" id="KW-1133">Transmembrane helix</keyword>
<dbReference type="AlphaFoldDB" id="A0A848F551"/>
<protein>
    <submittedName>
        <fullName evidence="2">Uncharacterized protein</fullName>
    </submittedName>
</protein>
<keyword evidence="1" id="KW-0812">Transmembrane</keyword>
<sequence length="88" mass="9881">MKKGLRLGLAILWVLSATILLTRLWLANPGAFPQVPQPFALWLVELYGSQNGEELADLEMWFSLAVSFSIVTLATLLGGFIWHRIRRG</sequence>
<evidence type="ECO:0000256" key="1">
    <source>
        <dbReference type="SAM" id="Phobius"/>
    </source>
</evidence>